<evidence type="ECO:0000313" key="2">
    <source>
        <dbReference type="EMBL" id="KRZ35098.1"/>
    </source>
</evidence>
<dbReference type="Proteomes" id="UP000054805">
    <property type="component" value="Unassembled WGS sequence"/>
</dbReference>
<proteinExistence type="predicted"/>
<dbReference type="EMBL" id="JYDS01000001">
    <property type="protein sequence ID" value="KRZ35098.1"/>
    <property type="molecule type" value="Genomic_DNA"/>
</dbReference>
<dbReference type="EMBL" id="JYDV01000007">
    <property type="protein sequence ID" value="KRZ44075.1"/>
    <property type="molecule type" value="Genomic_DNA"/>
</dbReference>
<protein>
    <submittedName>
        <fullName evidence="2">Uncharacterized protein</fullName>
    </submittedName>
</protein>
<comment type="caution">
    <text evidence="2">The sequence shown here is derived from an EMBL/GenBank/DDBJ whole genome shotgun (WGS) entry which is preliminary data.</text>
</comment>
<dbReference type="Proteomes" id="UP000054826">
    <property type="component" value="Unassembled WGS sequence"/>
</dbReference>
<feature type="region of interest" description="Disordered" evidence="1">
    <location>
        <begin position="70"/>
        <end position="89"/>
    </location>
</feature>
<dbReference type="AlphaFoldDB" id="A0A0V1JJI0"/>
<keyword evidence="4" id="KW-1185">Reference proteome</keyword>
<evidence type="ECO:0000256" key="1">
    <source>
        <dbReference type="SAM" id="MobiDB-lite"/>
    </source>
</evidence>
<reference evidence="4 5" key="1">
    <citation type="submission" date="2015-01" db="EMBL/GenBank/DDBJ databases">
        <title>Evolution of Trichinella species and genotypes.</title>
        <authorList>
            <person name="Korhonen P.K."/>
            <person name="Edoardo P."/>
            <person name="Giuseppe L.R."/>
            <person name="Gasser R.B."/>
        </authorList>
    </citation>
    <scope>NUCLEOTIDE SEQUENCE [LARGE SCALE GENOMIC DNA]</scope>
    <source>
        <strain evidence="3">ISS176</strain>
        <strain evidence="2">ISS588</strain>
    </source>
</reference>
<accession>A0A0V1JJI0</accession>
<evidence type="ECO:0000313" key="4">
    <source>
        <dbReference type="Proteomes" id="UP000054805"/>
    </source>
</evidence>
<evidence type="ECO:0000313" key="3">
    <source>
        <dbReference type="EMBL" id="KRZ44075.1"/>
    </source>
</evidence>
<evidence type="ECO:0000313" key="5">
    <source>
        <dbReference type="Proteomes" id="UP000054826"/>
    </source>
</evidence>
<sequence length="89" mass="9827">MRIFNRVESFEGKYYLQPYGCIEFLSWKPLLVSFILGWGDGAALKVCREAVSPLSFASKATLSEAFSKAGWSEGGGRAEGQPSRCLLRC</sequence>
<gene>
    <name evidence="2" type="ORF">T4B_14471</name>
    <name evidence="3" type="ORF">T4C_11281</name>
</gene>
<organism evidence="2 4">
    <name type="scientific">Trichinella pseudospiralis</name>
    <name type="common">Parasitic roundworm</name>
    <dbReference type="NCBI Taxonomy" id="6337"/>
    <lineage>
        <taxon>Eukaryota</taxon>
        <taxon>Metazoa</taxon>
        <taxon>Ecdysozoa</taxon>
        <taxon>Nematoda</taxon>
        <taxon>Enoplea</taxon>
        <taxon>Dorylaimia</taxon>
        <taxon>Trichinellida</taxon>
        <taxon>Trichinellidae</taxon>
        <taxon>Trichinella</taxon>
    </lineage>
</organism>
<name>A0A0V1JJI0_TRIPS</name>